<dbReference type="Pfam" id="PF00232">
    <property type="entry name" value="Glyco_hydro_1"/>
    <property type="match status" value="1"/>
</dbReference>
<evidence type="ECO:0000313" key="9">
    <source>
        <dbReference type="Proteomes" id="UP000625711"/>
    </source>
</evidence>
<accession>A0A834ML71</accession>
<dbReference type="InterPro" id="IPR017853">
    <property type="entry name" value="GH"/>
</dbReference>
<evidence type="ECO:0000256" key="3">
    <source>
        <dbReference type="ARBA" id="ARBA00022801"/>
    </source>
</evidence>
<evidence type="ECO:0000256" key="2">
    <source>
        <dbReference type="ARBA" id="ARBA00011738"/>
    </source>
</evidence>
<organism evidence="8 9">
    <name type="scientific">Rhynchophorus ferrugineus</name>
    <name type="common">Red palm weevil</name>
    <name type="synonym">Curculio ferrugineus</name>
    <dbReference type="NCBI Taxonomy" id="354439"/>
    <lineage>
        <taxon>Eukaryota</taxon>
        <taxon>Metazoa</taxon>
        <taxon>Ecdysozoa</taxon>
        <taxon>Arthropoda</taxon>
        <taxon>Hexapoda</taxon>
        <taxon>Insecta</taxon>
        <taxon>Pterygota</taxon>
        <taxon>Neoptera</taxon>
        <taxon>Endopterygota</taxon>
        <taxon>Coleoptera</taxon>
        <taxon>Polyphaga</taxon>
        <taxon>Cucujiformia</taxon>
        <taxon>Curculionidae</taxon>
        <taxon>Dryophthorinae</taxon>
        <taxon>Rhynchophorus</taxon>
    </lineage>
</organism>
<reference evidence="8" key="1">
    <citation type="submission" date="2020-08" db="EMBL/GenBank/DDBJ databases">
        <title>Genome sequencing and assembly of the red palm weevil Rhynchophorus ferrugineus.</title>
        <authorList>
            <person name="Dias G.B."/>
            <person name="Bergman C.M."/>
            <person name="Manee M."/>
        </authorList>
    </citation>
    <scope>NUCLEOTIDE SEQUENCE</scope>
    <source>
        <strain evidence="8">AA-2017</strain>
        <tissue evidence="8">Whole larva</tissue>
    </source>
</reference>
<evidence type="ECO:0000256" key="7">
    <source>
        <dbReference type="SAM" id="SignalP"/>
    </source>
</evidence>
<dbReference type="PANTHER" id="PTHR10353:SF36">
    <property type="entry name" value="LP05116P"/>
    <property type="match status" value="1"/>
</dbReference>
<evidence type="ECO:0000256" key="5">
    <source>
        <dbReference type="ARBA" id="ARBA00023295"/>
    </source>
</evidence>
<evidence type="ECO:0000313" key="8">
    <source>
        <dbReference type="EMBL" id="KAF7284220.1"/>
    </source>
</evidence>
<evidence type="ECO:0000256" key="6">
    <source>
        <dbReference type="RuleBase" id="RU003690"/>
    </source>
</evidence>
<evidence type="ECO:0000256" key="1">
    <source>
        <dbReference type="ARBA" id="ARBA00010838"/>
    </source>
</evidence>
<dbReference type="AlphaFoldDB" id="A0A834ML71"/>
<keyword evidence="7" id="KW-0732">Signal</keyword>
<comment type="caution">
    <text evidence="8">The sequence shown here is derived from an EMBL/GenBank/DDBJ whole genome shotgun (WGS) entry which is preliminary data.</text>
</comment>
<keyword evidence="9" id="KW-1185">Reference proteome</keyword>
<feature type="signal peptide" evidence="7">
    <location>
        <begin position="1"/>
        <end position="19"/>
    </location>
</feature>
<protein>
    <recommendedName>
        <fullName evidence="10">Beta-glucosidase</fullName>
    </recommendedName>
</protein>
<dbReference type="GO" id="GO:0005975">
    <property type="term" value="P:carbohydrate metabolic process"/>
    <property type="evidence" value="ECO:0007669"/>
    <property type="project" value="InterPro"/>
</dbReference>
<comment type="subunit">
    <text evidence="2">Homodimer.</text>
</comment>
<keyword evidence="3" id="KW-0378">Hydrolase</keyword>
<evidence type="ECO:0008006" key="10">
    <source>
        <dbReference type="Google" id="ProtNLM"/>
    </source>
</evidence>
<dbReference type="EMBL" id="JAACXV010000080">
    <property type="protein sequence ID" value="KAF7284220.1"/>
    <property type="molecule type" value="Genomic_DNA"/>
</dbReference>
<dbReference type="PRINTS" id="PR00131">
    <property type="entry name" value="GLHYDRLASE1"/>
</dbReference>
<comment type="similarity">
    <text evidence="1 6">Belongs to the glycosyl hydrolase 1 family.</text>
</comment>
<dbReference type="InterPro" id="IPR001360">
    <property type="entry name" value="Glyco_hydro_1"/>
</dbReference>
<name>A0A834ML71_RHYFE</name>
<proteinExistence type="inferred from homology"/>
<gene>
    <name evidence="8" type="ORF">GWI33_022372</name>
</gene>
<dbReference type="FunFam" id="3.20.20.80:FF:000013">
    <property type="entry name" value="lactase-phlorizin hydrolase"/>
    <property type="match status" value="1"/>
</dbReference>
<sequence>MSWLSASLVLAFLFQQSWSDKSFEHLFSEDVSNISFPDNFIWGYASAAYQVEGGWDADGKSESIWDYDAHNHPDWFPEGQNGDVACDAYHKTDVDIDLLVYQGVKAYRFSISWPRVLPTGLVDNINEAGIAYYKDLITKLRANNIEPIVTMHHWDHPRILEEQGGFLNESLIVPAFVDYATLLWERFGDDVKWWTTFNEPKQTCGGGYDYGGISPQVRLSGVGGYICGHNVLKAHAKAYRVYDQKFRATQNGKVSMVIDTSWHEPASDSAEDIEASERQNLFHYGWFADPIVFGDYPEVMRQRVDERSRLQNLPASRLPYFTDEEKEELKGSYDYLAINMYTTDLAKWKDDDPIGDPSMSDDVSVTTYQPDDWEKTVTDWFKVVPWGARHLVRWIANRYGDGKGIIVTENGYHDNGNNLEDLDTRGRYHKLYLSNLNDAMYKDGVNLIGYIAWSLMNDVEWYAGWLVNLGHYHVDFYSPERTRTPKQSSVYYKKVVTTNCLVDVCEPAPRK</sequence>
<dbReference type="OrthoDB" id="65569at2759"/>
<dbReference type="SUPFAM" id="SSF51445">
    <property type="entry name" value="(Trans)glycosidases"/>
    <property type="match status" value="1"/>
</dbReference>
<keyword evidence="4" id="KW-0325">Glycoprotein</keyword>
<dbReference type="PROSITE" id="PS00653">
    <property type="entry name" value="GLYCOSYL_HYDROL_F1_2"/>
    <property type="match status" value="1"/>
</dbReference>
<dbReference type="InterPro" id="IPR033132">
    <property type="entry name" value="GH_1_N_CS"/>
</dbReference>
<keyword evidence="5" id="KW-0326">Glycosidase</keyword>
<dbReference type="Proteomes" id="UP000625711">
    <property type="component" value="Unassembled WGS sequence"/>
</dbReference>
<evidence type="ECO:0000256" key="4">
    <source>
        <dbReference type="ARBA" id="ARBA00023180"/>
    </source>
</evidence>
<feature type="chain" id="PRO_5032384429" description="Beta-glucosidase" evidence="7">
    <location>
        <begin position="20"/>
        <end position="511"/>
    </location>
</feature>
<dbReference type="PANTHER" id="PTHR10353">
    <property type="entry name" value="GLYCOSYL HYDROLASE"/>
    <property type="match status" value="1"/>
</dbReference>
<dbReference type="Gene3D" id="3.20.20.80">
    <property type="entry name" value="Glycosidases"/>
    <property type="match status" value="1"/>
</dbReference>
<dbReference type="GO" id="GO:0008422">
    <property type="term" value="F:beta-glucosidase activity"/>
    <property type="evidence" value="ECO:0007669"/>
    <property type="project" value="TreeGrafter"/>
</dbReference>